<name>A0A017RSS3_9CLOT</name>
<comment type="caution">
    <text evidence="3">The sequence shown here is derived from an EMBL/GenBank/DDBJ whole genome shotgun (WGS) entry which is preliminary data.</text>
</comment>
<feature type="domain" description="Sporulation stage II protein D amidase enhancer LytB N-terminal" evidence="2">
    <location>
        <begin position="119"/>
        <end position="160"/>
    </location>
</feature>
<evidence type="ECO:0000313" key="3">
    <source>
        <dbReference type="EMBL" id="EYE87641.1"/>
    </source>
</evidence>
<evidence type="ECO:0000259" key="2">
    <source>
        <dbReference type="Pfam" id="PF08486"/>
    </source>
</evidence>
<reference evidence="3 4" key="1">
    <citation type="journal article" date="2014" name="Genome Announc.">
        <title>Draft Genome Sequence of Fervidicella metallireducens Strain AeBT, an Iron-Reducing Thermoanaerobe from the Great Artesian Basin.</title>
        <authorList>
            <person name="Patel B.K."/>
        </authorList>
    </citation>
    <scope>NUCLEOTIDE SEQUENCE [LARGE SCALE GENOMIC DNA]</scope>
    <source>
        <strain evidence="3 4">AeB</strain>
    </source>
</reference>
<dbReference type="Proteomes" id="UP000019681">
    <property type="component" value="Unassembled WGS sequence"/>
</dbReference>
<evidence type="ECO:0000313" key="4">
    <source>
        <dbReference type="Proteomes" id="UP000019681"/>
    </source>
</evidence>
<proteinExistence type="predicted"/>
<dbReference type="Pfam" id="PF08486">
    <property type="entry name" value="SpoIID"/>
    <property type="match status" value="1"/>
</dbReference>
<feature type="chain" id="PRO_5001495010" description="Sporulation stage II protein D amidase enhancer LytB N-terminal domain-containing protein" evidence="1">
    <location>
        <begin position="23"/>
        <end position="162"/>
    </location>
</feature>
<sequence>MIRRIAAMFLLIFFTFSTITFAFNEDVYYNDIKVGLENMMSNSINVELNGDYISGGVLYKKGTSFVISILNGKVSFNNTLYDNISFTPVDNSSTMRLIVGIKRYNFKGQLDFVVKGDMILPINTINIEEYLNGVVGYEMSNSYPLEALKAQAVAARNYASLR</sequence>
<dbReference type="STRING" id="1403537.Q428_12265"/>
<keyword evidence="4" id="KW-1185">Reference proteome</keyword>
<keyword evidence="1" id="KW-0732">Signal</keyword>
<dbReference type="RefSeq" id="WP_035381139.1">
    <property type="nucleotide sequence ID" value="NZ_AZQP01000044.1"/>
</dbReference>
<dbReference type="EMBL" id="AZQP01000044">
    <property type="protein sequence ID" value="EYE87641.1"/>
    <property type="molecule type" value="Genomic_DNA"/>
</dbReference>
<protein>
    <recommendedName>
        <fullName evidence="2">Sporulation stage II protein D amidase enhancer LytB N-terminal domain-containing protein</fullName>
    </recommendedName>
</protein>
<organism evidence="3 4">
    <name type="scientific">Fervidicella metallireducens AeB</name>
    <dbReference type="NCBI Taxonomy" id="1403537"/>
    <lineage>
        <taxon>Bacteria</taxon>
        <taxon>Bacillati</taxon>
        <taxon>Bacillota</taxon>
        <taxon>Clostridia</taxon>
        <taxon>Eubacteriales</taxon>
        <taxon>Clostridiaceae</taxon>
        <taxon>Fervidicella</taxon>
    </lineage>
</organism>
<evidence type="ECO:0000256" key="1">
    <source>
        <dbReference type="SAM" id="SignalP"/>
    </source>
</evidence>
<accession>A0A017RSS3</accession>
<gene>
    <name evidence="3" type="ORF">Q428_12265</name>
</gene>
<dbReference type="InterPro" id="IPR013693">
    <property type="entry name" value="SpoIID/LytB_N"/>
</dbReference>
<dbReference type="OrthoDB" id="9794671at2"/>
<dbReference type="AlphaFoldDB" id="A0A017RSS3"/>
<feature type="signal peptide" evidence="1">
    <location>
        <begin position="1"/>
        <end position="22"/>
    </location>
</feature>